<feature type="region of interest" description="Disordered" evidence="1">
    <location>
        <begin position="72"/>
        <end position="92"/>
    </location>
</feature>
<evidence type="ECO:0000256" key="2">
    <source>
        <dbReference type="SAM" id="Phobius"/>
    </source>
</evidence>
<dbReference type="GeneID" id="93280764"/>
<dbReference type="STRING" id="460384.SAMN05216313_13131"/>
<feature type="compositionally biased region" description="Basic and acidic residues" evidence="1">
    <location>
        <begin position="83"/>
        <end position="92"/>
    </location>
</feature>
<proteinExistence type="predicted"/>
<keyword evidence="4" id="KW-1185">Reference proteome</keyword>
<protein>
    <submittedName>
        <fullName evidence="3">Uncharacterized protein</fullName>
    </submittedName>
</protein>
<dbReference type="AlphaFoldDB" id="A0A1I0JJT9"/>
<evidence type="ECO:0000256" key="1">
    <source>
        <dbReference type="SAM" id="MobiDB-lite"/>
    </source>
</evidence>
<keyword evidence="2" id="KW-0472">Membrane</keyword>
<keyword evidence="2" id="KW-0812">Transmembrane</keyword>
<feature type="transmembrane region" description="Helical" evidence="2">
    <location>
        <begin position="7"/>
        <end position="27"/>
    </location>
</feature>
<gene>
    <name evidence="3" type="ORF">SAMN05216313_13131</name>
</gene>
<dbReference type="EMBL" id="FOIM01000031">
    <property type="protein sequence ID" value="SEU10581.1"/>
    <property type="molecule type" value="Genomic_DNA"/>
</dbReference>
<dbReference type="Proteomes" id="UP000198508">
    <property type="component" value="Unassembled WGS sequence"/>
</dbReference>
<dbReference type="RefSeq" id="WP_092369289.1">
    <property type="nucleotide sequence ID" value="NZ_DAINWJ010000149.1"/>
</dbReference>
<evidence type="ECO:0000313" key="3">
    <source>
        <dbReference type="EMBL" id="SEU10581.1"/>
    </source>
</evidence>
<reference evidence="4" key="1">
    <citation type="submission" date="2016-10" db="EMBL/GenBank/DDBJ databases">
        <authorList>
            <person name="Varghese N."/>
            <person name="Submissions S."/>
        </authorList>
    </citation>
    <scope>NUCLEOTIDE SEQUENCE [LARGE SCALE GENOMIC DNA]</scope>
    <source>
        <strain evidence="4">NLAE-zl-G277</strain>
    </source>
</reference>
<keyword evidence="2" id="KW-1133">Transmembrane helix</keyword>
<sequence length="92" mass="10437">MKKFVQILLMTLVVVECFLFFGGYAVFDFSRRYYTAGAACAFIISLILYGFLAQAEKIEELEKRIQEIETGVTQSAGTGDEVEPVRRKDQID</sequence>
<evidence type="ECO:0000313" key="4">
    <source>
        <dbReference type="Proteomes" id="UP000198508"/>
    </source>
</evidence>
<organism evidence="3 4">
    <name type="scientific">Enterocloster lavalensis</name>
    <dbReference type="NCBI Taxonomy" id="460384"/>
    <lineage>
        <taxon>Bacteria</taxon>
        <taxon>Bacillati</taxon>
        <taxon>Bacillota</taxon>
        <taxon>Clostridia</taxon>
        <taxon>Lachnospirales</taxon>
        <taxon>Lachnospiraceae</taxon>
        <taxon>Enterocloster</taxon>
    </lineage>
</organism>
<accession>A0A1I0JJT9</accession>
<feature type="transmembrane region" description="Helical" evidence="2">
    <location>
        <begin position="33"/>
        <end position="53"/>
    </location>
</feature>
<name>A0A1I0JJT9_9FIRM</name>